<dbReference type="PANTHER" id="PTHR47999">
    <property type="entry name" value="TRANSCRIPTION FACTOR MYB8-RELATED-RELATED"/>
    <property type="match status" value="1"/>
</dbReference>
<dbReference type="Pfam" id="PF00249">
    <property type="entry name" value="Myb_DNA-binding"/>
    <property type="match status" value="2"/>
</dbReference>
<dbReference type="InterPro" id="IPR009057">
    <property type="entry name" value="Homeodomain-like_sf"/>
</dbReference>
<dbReference type="GO" id="GO:0003677">
    <property type="term" value="F:DNA binding"/>
    <property type="evidence" value="ECO:0007669"/>
    <property type="project" value="UniProtKB-KW"/>
</dbReference>
<comment type="subcellular location">
    <subcellularLocation>
        <location evidence="1">Nucleus</location>
    </subcellularLocation>
</comment>
<organism evidence="8 9">
    <name type="scientific">Vigna unguiculata</name>
    <name type="common">Cowpea</name>
    <dbReference type="NCBI Taxonomy" id="3917"/>
    <lineage>
        <taxon>Eukaryota</taxon>
        <taxon>Viridiplantae</taxon>
        <taxon>Streptophyta</taxon>
        <taxon>Embryophyta</taxon>
        <taxon>Tracheophyta</taxon>
        <taxon>Spermatophyta</taxon>
        <taxon>Magnoliopsida</taxon>
        <taxon>eudicotyledons</taxon>
        <taxon>Gunneridae</taxon>
        <taxon>Pentapetalae</taxon>
        <taxon>rosids</taxon>
        <taxon>fabids</taxon>
        <taxon>Fabales</taxon>
        <taxon>Fabaceae</taxon>
        <taxon>Papilionoideae</taxon>
        <taxon>50 kb inversion clade</taxon>
        <taxon>NPAAA clade</taxon>
        <taxon>indigoferoid/millettioid clade</taxon>
        <taxon>Phaseoleae</taxon>
        <taxon>Vigna</taxon>
    </lineage>
</organism>
<feature type="domain" description="HTH myb-type" evidence="7">
    <location>
        <begin position="9"/>
        <end position="64"/>
    </location>
</feature>
<dbReference type="InterPro" id="IPR001005">
    <property type="entry name" value="SANT/Myb"/>
</dbReference>
<dbReference type="AlphaFoldDB" id="A0A4D6MLE6"/>
<keyword evidence="2" id="KW-0677">Repeat</keyword>
<sequence length="275" mass="30957">MGRRPCCPKEINKGAWSREEDETLSKYVAIHGEGKWQKVAQNAGLKRCGKSCRQRWLNYLKPGIKRGDISMDEEDMIIRLHRLLGNRWALIAKRLPGRTDNEIKNYWNTNLSKKLQKHGTAALSVSSVEHKRDEEEKIKQVHVAPEAPRPRRVSAVEYSKIVENEGCGGNRCSPTTPSPSNKVEGSSDEASFSDFLIDIDQSQLLIGDDSNSKVPQMEEEHNNNNNKEVGLSNSPSSSSPSDHCHHLLAEKFDPLETLLDVELKRMASFLGLEND</sequence>
<dbReference type="GO" id="GO:0005634">
    <property type="term" value="C:nucleus"/>
    <property type="evidence" value="ECO:0007669"/>
    <property type="project" value="UniProtKB-SubCell"/>
</dbReference>
<proteinExistence type="predicted"/>
<dbReference type="Proteomes" id="UP000501690">
    <property type="component" value="Linkage Group LG8"/>
</dbReference>
<protein>
    <submittedName>
        <fullName evidence="8">Myb proto-oncogene protein</fullName>
    </submittedName>
</protein>
<keyword evidence="4" id="KW-0539">Nucleus</keyword>
<evidence type="ECO:0000313" key="9">
    <source>
        <dbReference type="Proteomes" id="UP000501690"/>
    </source>
</evidence>
<keyword evidence="3" id="KW-0238">DNA-binding</keyword>
<reference evidence="8 9" key="1">
    <citation type="submission" date="2019-04" db="EMBL/GenBank/DDBJ databases">
        <title>An improved genome assembly and genetic linkage map for asparagus bean, Vigna unguiculata ssp. sesquipedialis.</title>
        <authorList>
            <person name="Xia Q."/>
            <person name="Zhang R."/>
            <person name="Dong Y."/>
        </authorList>
    </citation>
    <scope>NUCLEOTIDE SEQUENCE [LARGE SCALE GENOMIC DNA]</scope>
    <source>
        <tissue evidence="8">Leaf</tissue>
    </source>
</reference>
<dbReference type="CDD" id="cd00167">
    <property type="entry name" value="SANT"/>
    <property type="match status" value="2"/>
</dbReference>
<accession>A0A4D6MLE6</accession>
<dbReference type="SMART" id="SM00717">
    <property type="entry name" value="SANT"/>
    <property type="match status" value="2"/>
</dbReference>
<evidence type="ECO:0000259" key="7">
    <source>
        <dbReference type="PROSITE" id="PS51294"/>
    </source>
</evidence>
<dbReference type="PROSITE" id="PS50090">
    <property type="entry name" value="MYB_LIKE"/>
    <property type="match status" value="2"/>
</dbReference>
<dbReference type="FunFam" id="1.10.10.60:FF:000001">
    <property type="entry name" value="MYB-related transcription factor"/>
    <property type="match status" value="1"/>
</dbReference>
<dbReference type="PROSITE" id="PS51294">
    <property type="entry name" value="HTH_MYB"/>
    <property type="match status" value="2"/>
</dbReference>
<evidence type="ECO:0000256" key="3">
    <source>
        <dbReference type="ARBA" id="ARBA00023125"/>
    </source>
</evidence>
<keyword evidence="9" id="KW-1185">Reference proteome</keyword>
<feature type="compositionally biased region" description="Low complexity" evidence="5">
    <location>
        <begin position="223"/>
        <end position="241"/>
    </location>
</feature>
<evidence type="ECO:0000259" key="6">
    <source>
        <dbReference type="PROSITE" id="PS50090"/>
    </source>
</evidence>
<name>A0A4D6MLE6_VIGUN</name>
<dbReference type="InterPro" id="IPR015495">
    <property type="entry name" value="Myb_TF_plants"/>
</dbReference>
<dbReference type="SUPFAM" id="SSF46689">
    <property type="entry name" value="Homeodomain-like"/>
    <property type="match status" value="1"/>
</dbReference>
<dbReference type="Gene3D" id="1.10.10.60">
    <property type="entry name" value="Homeodomain-like"/>
    <property type="match status" value="2"/>
</dbReference>
<feature type="domain" description="Myb-like" evidence="6">
    <location>
        <begin position="8"/>
        <end position="60"/>
    </location>
</feature>
<feature type="region of interest" description="Disordered" evidence="5">
    <location>
        <begin position="165"/>
        <end position="189"/>
    </location>
</feature>
<evidence type="ECO:0000256" key="1">
    <source>
        <dbReference type="ARBA" id="ARBA00004123"/>
    </source>
</evidence>
<gene>
    <name evidence="8" type="ORF">DEO72_LG8g412</name>
</gene>
<feature type="compositionally biased region" description="Polar residues" evidence="5">
    <location>
        <begin position="172"/>
        <end position="189"/>
    </location>
</feature>
<dbReference type="EMBL" id="CP039352">
    <property type="protein sequence ID" value="QCE02400.1"/>
    <property type="molecule type" value="Genomic_DNA"/>
</dbReference>
<dbReference type="PANTHER" id="PTHR47999:SF70">
    <property type="entry name" value="ANTHOCYANIN REGULATORY C1 PROTEIN-LIKE"/>
    <property type="match status" value="1"/>
</dbReference>
<evidence type="ECO:0000256" key="4">
    <source>
        <dbReference type="ARBA" id="ARBA00023242"/>
    </source>
</evidence>
<evidence type="ECO:0000256" key="2">
    <source>
        <dbReference type="ARBA" id="ARBA00022737"/>
    </source>
</evidence>
<feature type="domain" description="Myb-like" evidence="6">
    <location>
        <begin position="61"/>
        <end position="111"/>
    </location>
</feature>
<feature type="region of interest" description="Disordered" evidence="5">
    <location>
        <begin position="207"/>
        <end position="244"/>
    </location>
</feature>
<feature type="domain" description="HTH myb-type" evidence="7">
    <location>
        <begin position="65"/>
        <end position="115"/>
    </location>
</feature>
<dbReference type="InterPro" id="IPR017930">
    <property type="entry name" value="Myb_dom"/>
</dbReference>
<evidence type="ECO:0000256" key="5">
    <source>
        <dbReference type="SAM" id="MobiDB-lite"/>
    </source>
</evidence>
<evidence type="ECO:0000313" key="8">
    <source>
        <dbReference type="EMBL" id="QCE02400.1"/>
    </source>
</evidence>